<dbReference type="RefSeq" id="XP_028472497.1">
    <property type="nucleotide sequence ID" value="XM_028619001.1"/>
</dbReference>
<dbReference type="GO" id="GO:0005739">
    <property type="term" value="C:mitochondrion"/>
    <property type="evidence" value="ECO:0007669"/>
    <property type="project" value="InterPro"/>
</dbReference>
<dbReference type="Pfam" id="PF19189">
    <property type="entry name" value="Mtf2"/>
    <property type="match status" value="1"/>
</dbReference>
<feature type="compositionally biased region" description="Basic and acidic residues" evidence="1">
    <location>
        <begin position="464"/>
        <end position="473"/>
    </location>
</feature>
<dbReference type="Proteomes" id="UP000279236">
    <property type="component" value="Unassembled WGS sequence"/>
</dbReference>
<dbReference type="PANTHER" id="PTHR39468:SF1">
    <property type="entry name" value="MTF2-LIKE C-TERMINAL DOMAIN-CONTAINING PROTEIN"/>
    <property type="match status" value="1"/>
</dbReference>
<evidence type="ECO:0000313" key="4">
    <source>
        <dbReference type="Proteomes" id="UP000279236"/>
    </source>
</evidence>
<evidence type="ECO:0000259" key="2">
    <source>
        <dbReference type="Pfam" id="PF19189"/>
    </source>
</evidence>
<evidence type="ECO:0000256" key="1">
    <source>
        <dbReference type="SAM" id="MobiDB-lite"/>
    </source>
</evidence>
<comment type="caution">
    <text evidence="3">The sequence shown here is derived from an EMBL/GenBank/DDBJ whole genome shotgun (WGS) entry which is preliminary data.</text>
</comment>
<dbReference type="InterPro" id="IPR043837">
    <property type="entry name" value="Mtf2-like_C"/>
</dbReference>
<dbReference type="GeneID" id="39587853"/>
<accession>A0A427XEL9</accession>
<feature type="compositionally biased region" description="Low complexity" evidence="1">
    <location>
        <begin position="35"/>
        <end position="77"/>
    </location>
</feature>
<dbReference type="STRING" id="105984.A0A427XEL9"/>
<dbReference type="InterPro" id="IPR040009">
    <property type="entry name" value="Mtf2/C5D6.12-like"/>
</dbReference>
<dbReference type="EMBL" id="RSCE01000016">
    <property type="protein sequence ID" value="RSH77350.1"/>
    <property type="molecule type" value="Genomic_DNA"/>
</dbReference>
<dbReference type="PANTHER" id="PTHR39468">
    <property type="entry name" value="CHROMOSOME 7, WHOLE GENOME SHOTGUN SEQUENCE"/>
    <property type="match status" value="1"/>
</dbReference>
<reference evidence="3 4" key="1">
    <citation type="submission" date="2018-11" db="EMBL/GenBank/DDBJ databases">
        <title>Genome sequence of Apiotrichum porosum DSM 27194.</title>
        <authorList>
            <person name="Aliyu H."/>
            <person name="Gorte O."/>
            <person name="Ochsenreither K."/>
        </authorList>
    </citation>
    <scope>NUCLEOTIDE SEQUENCE [LARGE SCALE GENOMIC DNA]</scope>
    <source>
        <strain evidence="3 4">DSM 27194</strain>
    </source>
</reference>
<feature type="domain" description="Mtf2-like C-terminal" evidence="2">
    <location>
        <begin position="250"/>
        <end position="412"/>
    </location>
</feature>
<feature type="region of interest" description="Disordered" evidence="1">
    <location>
        <begin position="27"/>
        <end position="81"/>
    </location>
</feature>
<dbReference type="AlphaFoldDB" id="A0A427XEL9"/>
<evidence type="ECO:0000313" key="3">
    <source>
        <dbReference type="EMBL" id="RSH77350.1"/>
    </source>
</evidence>
<feature type="region of interest" description="Disordered" evidence="1">
    <location>
        <begin position="434"/>
        <end position="482"/>
    </location>
</feature>
<keyword evidence="4" id="KW-1185">Reference proteome</keyword>
<dbReference type="OrthoDB" id="2444174at2759"/>
<sequence>MLAAVFERRLAASVPAARRMALGARYYTAESESGPSTHAETSTAPSTSSESPDTPSSSTPSSSSSTSGPSDSSSLLSNWDDNNDKASVEAAFDKLFDASDAVKPTPRKSYFDGLNDFDDDQPARPSSYKREPTPQVVNSLWDRVIKTPSAIMHASPMTAKKLEPLLARSTPSPQRNLRGTRVNVHRSKGQTPSEAAMMSESLLNIFSHLQDRTLHGAKPSRIEEMLLGQARPATANRRAADDKPDTLRAVDALKEELSMLLTTPEVLAFAKEKLFSHGAGGAAVDFGIPKTYPYMVAEVMRHLRIQLNNPHLALAVFEHARTLSPQSYLQGCQTKAYNEILATRWDSFRDLRGVADAIREMEAMIIHWDRDTQRIVDHVISTVGNDLQQGSAAQRWGSDVNVILSGLEHHFEKDTQKQDVFHDRRVAVKRFERQEARQQFHAAETGRSGPRGPGNGYGGNGGRDYGHDGERRNAGNYSNFNF</sequence>
<feature type="compositionally biased region" description="Gly residues" evidence="1">
    <location>
        <begin position="449"/>
        <end position="463"/>
    </location>
</feature>
<feature type="region of interest" description="Disordered" evidence="1">
    <location>
        <begin position="103"/>
        <end position="133"/>
    </location>
</feature>
<proteinExistence type="predicted"/>
<name>A0A427XEL9_9TREE</name>
<organism evidence="3 4">
    <name type="scientific">Apiotrichum porosum</name>
    <dbReference type="NCBI Taxonomy" id="105984"/>
    <lineage>
        <taxon>Eukaryota</taxon>
        <taxon>Fungi</taxon>
        <taxon>Dikarya</taxon>
        <taxon>Basidiomycota</taxon>
        <taxon>Agaricomycotina</taxon>
        <taxon>Tremellomycetes</taxon>
        <taxon>Trichosporonales</taxon>
        <taxon>Trichosporonaceae</taxon>
        <taxon>Apiotrichum</taxon>
    </lineage>
</organism>
<gene>
    <name evidence="3" type="ORF">EHS24_003310</name>
</gene>
<protein>
    <recommendedName>
        <fullName evidence="2">Mtf2-like C-terminal domain-containing protein</fullName>
    </recommendedName>
</protein>